<dbReference type="KEGG" id="ppp:112278767"/>
<feature type="compositionally biased region" description="Polar residues" evidence="13">
    <location>
        <begin position="41"/>
        <end position="54"/>
    </location>
</feature>
<evidence type="ECO:0000256" key="13">
    <source>
        <dbReference type="SAM" id="MobiDB-lite"/>
    </source>
</evidence>
<evidence type="ECO:0000256" key="11">
    <source>
        <dbReference type="RuleBase" id="RU000492"/>
    </source>
</evidence>
<dbReference type="SUPFAM" id="SSF52540">
    <property type="entry name" value="P-loop containing nucleoside triphosphate hydrolases"/>
    <property type="match status" value="1"/>
</dbReference>
<comment type="catalytic activity">
    <reaction evidence="9 12">
        <text>ATP + H2O = ADP + phosphate + H(+)</text>
        <dbReference type="Rhea" id="RHEA:13065"/>
        <dbReference type="ChEBI" id="CHEBI:15377"/>
        <dbReference type="ChEBI" id="CHEBI:15378"/>
        <dbReference type="ChEBI" id="CHEBI:30616"/>
        <dbReference type="ChEBI" id="CHEBI:43474"/>
        <dbReference type="ChEBI" id="CHEBI:456216"/>
        <dbReference type="EC" id="3.6.4.13"/>
    </reaction>
</comment>
<dbReference type="Gramene" id="Pp3c2_17270V3.2">
    <property type="protein sequence ID" value="Pp3c2_17270V3.2"/>
    <property type="gene ID" value="Pp3c2_17270"/>
</dbReference>
<dbReference type="PROSITE" id="PS51194">
    <property type="entry name" value="HELICASE_CTER"/>
    <property type="match status" value="1"/>
</dbReference>
<dbReference type="FunFam" id="3.40.50.300:FF:000379">
    <property type="entry name" value="RNA helicase"/>
    <property type="match status" value="1"/>
</dbReference>
<keyword evidence="3 11" id="KW-0378">Hydrolase</keyword>
<protein>
    <recommendedName>
        <fullName evidence="12">ATP-dependent RNA helicase</fullName>
        <ecNumber evidence="12">3.6.4.13</ecNumber>
    </recommendedName>
</protein>
<dbReference type="SMART" id="SM00487">
    <property type="entry name" value="DEXDc"/>
    <property type="match status" value="1"/>
</dbReference>
<dbReference type="CDD" id="cd18787">
    <property type="entry name" value="SF2_C_DEAD"/>
    <property type="match status" value="1"/>
</dbReference>
<evidence type="ECO:0000256" key="2">
    <source>
        <dbReference type="ARBA" id="ARBA00022741"/>
    </source>
</evidence>
<proteinExistence type="inferred from homology"/>
<evidence type="ECO:0000313" key="19">
    <source>
        <dbReference type="Proteomes" id="UP000006727"/>
    </source>
</evidence>
<reference evidence="17 19" key="2">
    <citation type="journal article" date="2018" name="Plant J.">
        <title>The Physcomitrella patens chromosome-scale assembly reveals moss genome structure and evolution.</title>
        <authorList>
            <person name="Lang D."/>
            <person name="Ullrich K.K."/>
            <person name="Murat F."/>
            <person name="Fuchs J."/>
            <person name="Jenkins J."/>
            <person name="Haas F.B."/>
            <person name="Piednoel M."/>
            <person name="Gundlach H."/>
            <person name="Van Bel M."/>
            <person name="Meyberg R."/>
            <person name="Vives C."/>
            <person name="Morata J."/>
            <person name="Symeonidi A."/>
            <person name="Hiss M."/>
            <person name="Muchero W."/>
            <person name="Kamisugi Y."/>
            <person name="Saleh O."/>
            <person name="Blanc G."/>
            <person name="Decker E.L."/>
            <person name="van Gessel N."/>
            <person name="Grimwood J."/>
            <person name="Hayes R.D."/>
            <person name="Graham S.W."/>
            <person name="Gunter L.E."/>
            <person name="McDaniel S.F."/>
            <person name="Hoernstein S.N.W."/>
            <person name="Larsson A."/>
            <person name="Li F.W."/>
            <person name="Perroud P.F."/>
            <person name="Phillips J."/>
            <person name="Ranjan P."/>
            <person name="Rokshar D.S."/>
            <person name="Rothfels C.J."/>
            <person name="Schneider L."/>
            <person name="Shu S."/>
            <person name="Stevenson D.W."/>
            <person name="Thummler F."/>
            <person name="Tillich M."/>
            <person name="Villarreal Aguilar J.C."/>
            <person name="Widiez T."/>
            <person name="Wong G.K."/>
            <person name="Wymore A."/>
            <person name="Zhang Y."/>
            <person name="Zimmer A.D."/>
            <person name="Quatrano R.S."/>
            <person name="Mayer K.F.X."/>
            <person name="Goodstein D."/>
            <person name="Casacuberta J.M."/>
            <person name="Vandepoele K."/>
            <person name="Reski R."/>
            <person name="Cuming A.C."/>
            <person name="Tuskan G.A."/>
            <person name="Maumus F."/>
            <person name="Salse J."/>
            <person name="Schmutz J."/>
            <person name="Rensing S.A."/>
        </authorList>
    </citation>
    <scope>NUCLEOTIDE SEQUENCE [LARGE SCALE GENOMIC DNA]</scope>
    <source>
        <strain evidence="18 19">cv. Gransden 2004</strain>
    </source>
</reference>
<dbReference type="FunFam" id="3.40.50.300:FF:000460">
    <property type="entry name" value="RNA helicase"/>
    <property type="match status" value="1"/>
</dbReference>
<dbReference type="Pfam" id="PF00271">
    <property type="entry name" value="Helicase_C"/>
    <property type="match status" value="1"/>
</dbReference>
<evidence type="ECO:0000313" key="17">
    <source>
        <dbReference type="EMBL" id="PNR60027.1"/>
    </source>
</evidence>
<feature type="domain" description="DEAD-box RNA helicase Q" evidence="16">
    <location>
        <begin position="149"/>
        <end position="177"/>
    </location>
</feature>
<dbReference type="InterPro" id="IPR000629">
    <property type="entry name" value="RNA-helicase_DEAD-box_CS"/>
</dbReference>
<keyword evidence="19" id="KW-1185">Reference proteome</keyword>
<evidence type="ECO:0000256" key="9">
    <source>
        <dbReference type="ARBA" id="ARBA00047984"/>
    </source>
</evidence>
<dbReference type="InterPro" id="IPR014001">
    <property type="entry name" value="Helicase_ATP-bd"/>
</dbReference>
<feature type="region of interest" description="Disordered" evidence="13">
    <location>
        <begin position="1"/>
        <end position="124"/>
    </location>
</feature>
<dbReference type="PROSITE" id="PS51195">
    <property type="entry name" value="Q_MOTIF"/>
    <property type="match status" value="1"/>
</dbReference>
<dbReference type="SMART" id="SM01178">
    <property type="entry name" value="DUF4217"/>
    <property type="match status" value="1"/>
</dbReference>
<evidence type="ECO:0000256" key="6">
    <source>
        <dbReference type="ARBA" id="ARBA00022884"/>
    </source>
</evidence>
<accession>A0A2K1L1W8</accession>
<feature type="compositionally biased region" description="Basic and acidic residues" evidence="13">
    <location>
        <begin position="7"/>
        <end position="17"/>
    </location>
</feature>
<evidence type="ECO:0000256" key="5">
    <source>
        <dbReference type="ARBA" id="ARBA00022840"/>
    </source>
</evidence>
<feature type="domain" description="Helicase C-terminal" evidence="15">
    <location>
        <begin position="369"/>
        <end position="539"/>
    </location>
</feature>
<dbReference type="Pfam" id="PF00270">
    <property type="entry name" value="DEAD"/>
    <property type="match status" value="1"/>
</dbReference>
<dbReference type="EnsemblPlants" id="Pp3c2_17270V3.1">
    <property type="protein sequence ID" value="Pp3c2_17270V3.1"/>
    <property type="gene ID" value="Pp3c2_17270"/>
</dbReference>
<evidence type="ECO:0000256" key="4">
    <source>
        <dbReference type="ARBA" id="ARBA00022806"/>
    </source>
</evidence>
<comment type="similarity">
    <text evidence="8">Belongs to the DEAD box helicase family. DDX18/HAS1 subfamily.</text>
</comment>
<feature type="compositionally biased region" description="Basic residues" evidence="13">
    <location>
        <begin position="30"/>
        <end position="40"/>
    </location>
</feature>
<dbReference type="FunCoup" id="A0A2K1L1W8">
    <property type="interactions" value="3823"/>
</dbReference>
<dbReference type="GeneID" id="112278767"/>
<sequence length="639" mass="71127">MAPSRAMVEKKQSKVEAEVDGAGPELASRSQKKQKSRKRQNGTSQVNTDLTEATGNGHDEREVGNPKKKKKMLNVQPQVVEANAEEEEEKAEEEMDGEVAEQAEADERDSKDEPDVAKAEMNSKKGKKTTFTIENLGGTTQVEGIMSTTAFESLPVSEPTKNALKDTGFTHMTEIQARSIPQLLTGRDVLGAARTGSGKTLSFVVPAVELLFHGHFMPRNGTGVIVISPTRELAMQIYGVARDILKYHKQTHGIVMGGANRRTEAEKLVKGVNFLVATPGRLLDHLQNTKGFVFKNLKCLVIDEADRILEIGFEEEMKQIIKLLPKERQTVLFSATQTTKVEDLARVSFKKAPLYIGVDDGRSKATVEGLEQGYCVVSSAQRFLLLFTFLKKNLKKKIMVFFSSCNSVKFHSELLNYIDIPCLDIHGKQKQQKRTSTYFEFCNAEKGILLCTDVAARGLDIPAVDWIIQYDPPDDPREYIHRVGRTARGEGAQGRALLFLIPEELGFLKYLKGAKVPLNEYEFPLNKIANVQSQLEKLVEKNYYLHQSARDAYRSYLLAYNSHAMKDIFNVHRLDLQAVASSFGFNCPPKVNLNLDSSAAKFRKKGPKVEGRSIGKHGFNASNPYGKKAGGGATKFTRF</sequence>
<feature type="short sequence motif" description="Q motif" evidence="10">
    <location>
        <begin position="149"/>
        <end position="177"/>
    </location>
</feature>
<dbReference type="SMART" id="SM00490">
    <property type="entry name" value="HELICc"/>
    <property type="match status" value="1"/>
</dbReference>
<evidence type="ECO:0000259" key="14">
    <source>
        <dbReference type="PROSITE" id="PS51192"/>
    </source>
</evidence>
<keyword evidence="2 11" id="KW-0547">Nucleotide-binding</keyword>
<keyword evidence="7" id="KW-0539">Nucleus</keyword>
<dbReference type="GO" id="GO:0000463">
    <property type="term" value="P:maturation of LSU-rRNA from tricistronic rRNA transcript (SSU-rRNA, 5.8S rRNA, LSU-rRNA)"/>
    <property type="evidence" value="ECO:0000318"/>
    <property type="project" value="GO_Central"/>
</dbReference>
<dbReference type="InterPro" id="IPR044773">
    <property type="entry name" value="DDX18/Has1_DEADc"/>
</dbReference>
<dbReference type="Gene3D" id="3.40.50.300">
    <property type="entry name" value="P-loop containing nucleotide triphosphate hydrolases"/>
    <property type="match status" value="2"/>
</dbReference>
<evidence type="ECO:0000256" key="3">
    <source>
        <dbReference type="ARBA" id="ARBA00022801"/>
    </source>
</evidence>
<organism evidence="17">
    <name type="scientific">Physcomitrium patens</name>
    <name type="common">Spreading-leaved earth moss</name>
    <name type="synonym">Physcomitrella patens</name>
    <dbReference type="NCBI Taxonomy" id="3218"/>
    <lineage>
        <taxon>Eukaryota</taxon>
        <taxon>Viridiplantae</taxon>
        <taxon>Streptophyta</taxon>
        <taxon>Embryophyta</taxon>
        <taxon>Bryophyta</taxon>
        <taxon>Bryophytina</taxon>
        <taxon>Bryopsida</taxon>
        <taxon>Funariidae</taxon>
        <taxon>Funariales</taxon>
        <taxon>Funariaceae</taxon>
        <taxon>Physcomitrium</taxon>
    </lineage>
</organism>
<dbReference type="PROSITE" id="PS00039">
    <property type="entry name" value="DEAD_ATP_HELICASE"/>
    <property type="match status" value="1"/>
</dbReference>
<dbReference type="GO" id="GO:0005524">
    <property type="term" value="F:ATP binding"/>
    <property type="evidence" value="ECO:0007669"/>
    <property type="project" value="UniProtKB-UniRule"/>
</dbReference>
<keyword evidence="4 11" id="KW-0347">Helicase</keyword>
<dbReference type="CDD" id="cd17942">
    <property type="entry name" value="DEADc_DDX18"/>
    <property type="match status" value="1"/>
</dbReference>
<reference evidence="18" key="3">
    <citation type="submission" date="2020-12" db="UniProtKB">
        <authorList>
            <consortium name="EnsemblPlants"/>
        </authorList>
    </citation>
    <scope>IDENTIFICATION</scope>
</reference>
<dbReference type="PROSITE" id="PS51192">
    <property type="entry name" value="HELICASE_ATP_BIND_1"/>
    <property type="match status" value="1"/>
</dbReference>
<evidence type="ECO:0000256" key="1">
    <source>
        <dbReference type="ARBA" id="ARBA00004604"/>
    </source>
</evidence>
<name>A0A2K1L1W8_PHYPA</name>
<dbReference type="GO" id="GO:0016787">
    <property type="term" value="F:hydrolase activity"/>
    <property type="evidence" value="ECO:0007669"/>
    <property type="project" value="UniProtKB-KW"/>
</dbReference>
<feature type="compositionally biased region" description="Acidic residues" evidence="13">
    <location>
        <begin position="83"/>
        <end position="107"/>
    </location>
</feature>
<dbReference type="OrthoDB" id="10259640at2759"/>
<dbReference type="InterPro" id="IPR027417">
    <property type="entry name" value="P-loop_NTPase"/>
</dbReference>
<dbReference type="RefSeq" id="XP_024368275.1">
    <property type="nucleotide sequence ID" value="XM_024512507.2"/>
</dbReference>
<dbReference type="GO" id="GO:0003723">
    <property type="term" value="F:RNA binding"/>
    <property type="evidence" value="ECO:0007669"/>
    <property type="project" value="UniProtKB-UniRule"/>
</dbReference>
<evidence type="ECO:0000259" key="16">
    <source>
        <dbReference type="PROSITE" id="PS51195"/>
    </source>
</evidence>
<dbReference type="EnsemblPlants" id="Pp3c2_17270V3.2">
    <property type="protein sequence ID" value="Pp3c2_17270V3.2"/>
    <property type="gene ID" value="Pp3c2_17270"/>
</dbReference>
<dbReference type="InterPro" id="IPR025313">
    <property type="entry name" value="SPB4-like_CTE"/>
</dbReference>
<dbReference type="InterPro" id="IPR014014">
    <property type="entry name" value="RNA_helicase_DEAD_Q_motif"/>
</dbReference>
<dbReference type="STRING" id="3218.A0A2K1L1W8"/>
<dbReference type="EMBL" id="ABEU02000002">
    <property type="protein sequence ID" value="PNR60027.1"/>
    <property type="molecule type" value="Genomic_DNA"/>
</dbReference>
<keyword evidence="5 11" id="KW-0067">ATP-binding</keyword>
<reference evidence="17 19" key="1">
    <citation type="journal article" date="2008" name="Science">
        <title>The Physcomitrella genome reveals evolutionary insights into the conquest of land by plants.</title>
        <authorList>
            <person name="Rensing S."/>
            <person name="Lang D."/>
            <person name="Zimmer A."/>
            <person name="Terry A."/>
            <person name="Salamov A."/>
            <person name="Shapiro H."/>
            <person name="Nishiyama T."/>
            <person name="Perroud P.-F."/>
            <person name="Lindquist E."/>
            <person name="Kamisugi Y."/>
            <person name="Tanahashi T."/>
            <person name="Sakakibara K."/>
            <person name="Fujita T."/>
            <person name="Oishi K."/>
            <person name="Shin-I T."/>
            <person name="Kuroki Y."/>
            <person name="Toyoda A."/>
            <person name="Suzuki Y."/>
            <person name="Hashimoto A."/>
            <person name="Yamaguchi K."/>
            <person name="Sugano A."/>
            <person name="Kohara Y."/>
            <person name="Fujiyama A."/>
            <person name="Anterola A."/>
            <person name="Aoki S."/>
            <person name="Ashton N."/>
            <person name="Barbazuk W.B."/>
            <person name="Barker E."/>
            <person name="Bennetzen J."/>
            <person name="Bezanilla M."/>
            <person name="Blankenship R."/>
            <person name="Cho S.H."/>
            <person name="Dutcher S."/>
            <person name="Estelle M."/>
            <person name="Fawcett J.A."/>
            <person name="Gundlach H."/>
            <person name="Hanada K."/>
            <person name="Heyl A."/>
            <person name="Hicks K.A."/>
            <person name="Hugh J."/>
            <person name="Lohr M."/>
            <person name="Mayer K."/>
            <person name="Melkozernov A."/>
            <person name="Murata T."/>
            <person name="Nelson D."/>
            <person name="Pils B."/>
            <person name="Prigge M."/>
            <person name="Reiss B."/>
            <person name="Renner T."/>
            <person name="Rombauts S."/>
            <person name="Rushton P."/>
            <person name="Sanderfoot A."/>
            <person name="Schween G."/>
            <person name="Shiu S.-H."/>
            <person name="Stueber K."/>
            <person name="Theodoulou F.L."/>
            <person name="Tu H."/>
            <person name="Van de Peer Y."/>
            <person name="Verrier P.J."/>
            <person name="Waters E."/>
            <person name="Wood A."/>
            <person name="Yang L."/>
            <person name="Cove D."/>
            <person name="Cuming A."/>
            <person name="Hasebe M."/>
            <person name="Lucas S."/>
            <person name="Mishler D.B."/>
            <person name="Reski R."/>
            <person name="Grigoriev I."/>
            <person name="Quatrano R.S."/>
            <person name="Boore J.L."/>
        </authorList>
    </citation>
    <scope>NUCLEOTIDE SEQUENCE [LARGE SCALE GENOMIC DNA]</scope>
    <source>
        <strain evidence="18 19">cv. Gransden 2004</strain>
    </source>
</reference>
<dbReference type="Gramene" id="Pp3c2_17270V3.1">
    <property type="protein sequence ID" value="Pp3c2_17270V3.1"/>
    <property type="gene ID" value="Pp3c2_17270"/>
</dbReference>
<comment type="subcellular location">
    <subcellularLocation>
        <location evidence="1">Nucleus</location>
        <location evidence="1">Nucleolus</location>
    </subcellularLocation>
</comment>
<dbReference type="AlphaFoldDB" id="A0A2K1L1W8"/>
<dbReference type="InterPro" id="IPR011545">
    <property type="entry name" value="DEAD/DEAH_box_helicase_dom"/>
</dbReference>
<dbReference type="Pfam" id="PF13959">
    <property type="entry name" value="CTE_SPB4"/>
    <property type="match status" value="1"/>
</dbReference>
<dbReference type="InterPro" id="IPR001650">
    <property type="entry name" value="Helicase_C-like"/>
</dbReference>
<evidence type="ECO:0000256" key="10">
    <source>
        <dbReference type="PROSITE-ProRule" id="PRU00552"/>
    </source>
</evidence>
<dbReference type="Proteomes" id="UP000006727">
    <property type="component" value="Chromosome 2"/>
</dbReference>
<feature type="domain" description="Helicase ATP-binding" evidence="14">
    <location>
        <begin position="180"/>
        <end position="355"/>
    </location>
</feature>
<evidence type="ECO:0000256" key="8">
    <source>
        <dbReference type="ARBA" id="ARBA00024357"/>
    </source>
</evidence>
<dbReference type="PANTHER" id="PTHR24031">
    <property type="entry name" value="RNA HELICASE"/>
    <property type="match status" value="1"/>
</dbReference>
<comment type="function">
    <text evidence="12">RNA helicase.</text>
</comment>
<comment type="domain">
    <text evidence="12">The Q motif is unique to and characteristic of the DEAD box family of RNA helicases and controls ATP binding and hydrolysis.</text>
</comment>
<evidence type="ECO:0000256" key="7">
    <source>
        <dbReference type="ARBA" id="ARBA00023242"/>
    </source>
</evidence>
<feature type="compositionally biased region" description="Basic and acidic residues" evidence="13">
    <location>
        <begin position="108"/>
        <end position="123"/>
    </location>
</feature>
<evidence type="ECO:0000259" key="15">
    <source>
        <dbReference type="PROSITE" id="PS51194"/>
    </source>
</evidence>
<keyword evidence="6 12" id="KW-0694">RNA-binding</keyword>
<dbReference type="EC" id="3.6.4.13" evidence="12"/>
<gene>
    <name evidence="18" type="primary">LOC112278767</name>
    <name evidence="17" type="ORF">PHYPA_002820</name>
</gene>
<dbReference type="GO" id="GO:0005730">
    <property type="term" value="C:nucleolus"/>
    <property type="evidence" value="ECO:0000318"/>
    <property type="project" value="GO_Central"/>
</dbReference>
<evidence type="ECO:0000256" key="12">
    <source>
        <dbReference type="RuleBase" id="RU365068"/>
    </source>
</evidence>
<dbReference type="GO" id="GO:0003724">
    <property type="term" value="F:RNA helicase activity"/>
    <property type="evidence" value="ECO:0007669"/>
    <property type="project" value="UniProtKB-EC"/>
</dbReference>
<evidence type="ECO:0000313" key="18">
    <source>
        <dbReference type="EnsemblPlants" id="Pp3c2_17270V3.1"/>
    </source>
</evidence>